<evidence type="ECO:0000256" key="6">
    <source>
        <dbReference type="ARBA" id="ARBA00022670"/>
    </source>
</evidence>
<reference evidence="18" key="1">
    <citation type="journal article" date="2017" name="Acta Aliment.">
        <title>Plant polysaccharide degrading enzyme system of Thermpbifida cellulosilytica TB100 revealed by de novo genome project data.</title>
        <authorList>
            <person name="Toth A."/>
            <person name="Baka E."/>
            <person name="Luzics S."/>
            <person name="Bata-Vidacs I."/>
            <person name="Nagy I."/>
            <person name="Balint B."/>
            <person name="Herceg R."/>
            <person name="Olasz F."/>
            <person name="Wilk T."/>
            <person name="Nagy T."/>
            <person name="Kriszt B."/>
            <person name="Nagy I."/>
            <person name="Kukolya J."/>
        </authorList>
    </citation>
    <scope>NUCLEOTIDE SEQUENCE [LARGE SCALE GENOMIC DNA]</scope>
    <source>
        <strain evidence="18">TB100</strain>
    </source>
</reference>
<dbReference type="GO" id="GO:0071555">
    <property type="term" value="P:cell wall organization"/>
    <property type="evidence" value="ECO:0007669"/>
    <property type="project" value="UniProtKB-KW"/>
</dbReference>
<evidence type="ECO:0000256" key="2">
    <source>
        <dbReference type="ARBA" id="ARBA00004236"/>
    </source>
</evidence>
<dbReference type="PATRIC" id="fig|665004.4.peg.3276"/>
<feature type="domain" description="Penicillin-binding protein dimerisation" evidence="16">
    <location>
        <begin position="64"/>
        <end position="250"/>
    </location>
</feature>
<keyword evidence="13" id="KW-0961">Cell wall biogenesis/degradation</keyword>
<comment type="subcellular location">
    <subcellularLocation>
        <location evidence="2">Cell membrane</location>
    </subcellularLocation>
    <subcellularLocation>
        <location evidence="1">Membrane</location>
        <topology evidence="1">Single-pass membrane protein</topology>
    </subcellularLocation>
</comment>
<dbReference type="GO" id="GO:0009002">
    <property type="term" value="F:serine-type D-Ala-D-Ala carboxypeptidase activity"/>
    <property type="evidence" value="ECO:0007669"/>
    <property type="project" value="InterPro"/>
</dbReference>
<dbReference type="GO" id="GO:0008360">
    <property type="term" value="P:regulation of cell shape"/>
    <property type="evidence" value="ECO:0007669"/>
    <property type="project" value="UniProtKB-KW"/>
</dbReference>
<keyword evidence="8" id="KW-0378">Hydrolase</keyword>
<dbReference type="Pfam" id="PF00905">
    <property type="entry name" value="Transpeptidase"/>
    <property type="match status" value="1"/>
</dbReference>
<keyword evidence="10" id="KW-0573">Peptidoglycan synthesis</keyword>
<dbReference type="Gene3D" id="3.40.710.10">
    <property type="entry name" value="DD-peptidase/beta-lactamase superfamily"/>
    <property type="match status" value="1"/>
</dbReference>
<dbReference type="STRING" id="665004.AC529_10940"/>
<sequence>MDNPVRTPGLRPRPATGRGPVLIAQVLVVCLLAVLVGRLWYLQVSMGEHYRALAEGNRIRVVVTPAERGQILDVTGRPLVRNRTELVIAAEPHVLAAQADGGEAVLRRLAETVDVPFEQLHDRVRQCDPEPDHPCWVDASQRPVPLLEGVDPQAGRRLLEHPDEFPGIVAEQTTVRDHPLGAAAATLVGYLQPATEEERRAGENPHVHIRYEGALPVGRDGLELAYDKQLRGEAGRRVLAVDSRGEVTDTVRDTPPRPGAHLVTNIDADVQRIVEKALARGIERARGSGHPADSAAGVVLDVRTGAVVAMASLPSYDPAVWNNGIDQATYNRLLGKHEDSPLISRVIQGQLPPASTFKVVSLAAAVAEGARLDGRYQCPGSLRVGGRAFSNAGGAGHGTIDLRRALVVSCNTVFFDLAHRMWRADGGADPVPRPKDTLPRTARAFGFGEPTGVDLPNEAVGRVPDRHWKRDYWERTRAVSCRRAEKGYPEVAEEDPKRAAELTGIAAEHCAEGYVWRAGDAMNLSIGQGDLLVTPLQVANAYAAIANGGTLYQPRVGRALLEADGSGATRIEPVVAGRLPVSDETLTYLRAALAEVTRSGTAAAAFHGFPQDRIPVAGKTGTASGIGRHDTAWFASYAPADDPRFAVVVVISQGGSGGTTAAPVAREIYEGIYGLSGTRPALPGGVLPAQLPTVRPDGTVRPLDK</sequence>
<dbReference type="GO" id="GO:0006508">
    <property type="term" value="P:proteolysis"/>
    <property type="evidence" value="ECO:0007669"/>
    <property type="project" value="UniProtKB-KW"/>
</dbReference>
<evidence type="ECO:0000313" key="17">
    <source>
        <dbReference type="EMBL" id="KUP96693.1"/>
    </source>
</evidence>
<keyword evidence="5" id="KW-0997">Cell inner membrane</keyword>
<organism evidence="17 18">
    <name type="scientific">Thermobifida cellulosilytica TB100</name>
    <dbReference type="NCBI Taxonomy" id="665004"/>
    <lineage>
        <taxon>Bacteria</taxon>
        <taxon>Bacillati</taxon>
        <taxon>Actinomycetota</taxon>
        <taxon>Actinomycetes</taxon>
        <taxon>Streptosporangiales</taxon>
        <taxon>Nocardiopsidaceae</taxon>
        <taxon>Thermobifida</taxon>
    </lineage>
</organism>
<evidence type="ECO:0000256" key="5">
    <source>
        <dbReference type="ARBA" id="ARBA00022519"/>
    </source>
</evidence>
<dbReference type="GO" id="GO:0009252">
    <property type="term" value="P:peptidoglycan biosynthetic process"/>
    <property type="evidence" value="ECO:0007669"/>
    <property type="project" value="UniProtKB-KW"/>
</dbReference>
<dbReference type="InterPro" id="IPR005311">
    <property type="entry name" value="PBP_dimer"/>
</dbReference>
<feature type="transmembrane region" description="Helical" evidence="14">
    <location>
        <begin position="21"/>
        <end position="41"/>
    </location>
</feature>
<dbReference type="Gene3D" id="3.90.1310.10">
    <property type="entry name" value="Penicillin-binding protein 2a (Domain 2)"/>
    <property type="match status" value="1"/>
</dbReference>
<proteinExistence type="inferred from homology"/>
<keyword evidence="18" id="KW-1185">Reference proteome</keyword>
<name>A0A147KHB9_THECS</name>
<keyword evidence="11 14" id="KW-1133">Transmembrane helix</keyword>
<evidence type="ECO:0000259" key="16">
    <source>
        <dbReference type="Pfam" id="PF03717"/>
    </source>
</evidence>
<keyword evidence="9" id="KW-0133">Cell shape</keyword>
<evidence type="ECO:0000259" key="15">
    <source>
        <dbReference type="Pfam" id="PF00905"/>
    </source>
</evidence>
<evidence type="ECO:0000256" key="8">
    <source>
        <dbReference type="ARBA" id="ARBA00022801"/>
    </source>
</evidence>
<evidence type="ECO:0000256" key="9">
    <source>
        <dbReference type="ARBA" id="ARBA00022960"/>
    </source>
</evidence>
<dbReference type="PANTHER" id="PTHR30627:SF2">
    <property type="entry name" value="PEPTIDOGLYCAN D,D-TRANSPEPTIDASE MRDA"/>
    <property type="match status" value="1"/>
</dbReference>
<dbReference type="InterPro" id="IPR050515">
    <property type="entry name" value="Beta-lactam/transpept"/>
</dbReference>
<evidence type="ECO:0000256" key="1">
    <source>
        <dbReference type="ARBA" id="ARBA00004167"/>
    </source>
</evidence>
<dbReference type="Proteomes" id="UP000074382">
    <property type="component" value="Unassembled WGS sequence"/>
</dbReference>
<comment type="caution">
    <text evidence="17">The sequence shown here is derived from an EMBL/GenBank/DDBJ whole genome shotgun (WGS) entry which is preliminary data.</text>
</comment>
<dbReference type="SUPFAM" id="SSF56519">
    <property type="entry name" value="Penicillin binding protein dimerisation domain"/>
    <property type="match status" value="1"/>
</dbReference>
<evidence type="ECO:0000313" key="18">
    <source>
        <dbReference type="Proteomes" id="UP000074382"/>
    </source>
</evidence>
<protein>
    <submittedName>
        <fullName evidence="17">Penicillin-binding protein</fullName>
    </submittedName>
</protein>
<accession>A0A147KHB9</accession>
<dbReference type="SUPFAM" id="SSF56601">
    <property type="entry name" value="beta-lactamase/transpeptidase-like"/>
    <property type="match status" value="1"/>
</dbReference>
<evidence type="ECO:0000256" key="7">
    <source>
        <dbReference type="ARBA" id="ARBA00022692"/>
    </source>
</evidence>
<evidence type="ECO:0000256" key="11">
    <source>
        <dbReference type="ARBA" id="ARBA00022989"/>
    </source>
</evidence>
<dbReference type="InterPro" id="IPR017790">
    <property type="entry name" value="Penicillin-binding_protein_2"/>
</dbReference>
<evidence type="ECO:0000256" key="10">
    <source>
        <dbReference type="ARBA" id="ARBA00022984"/>
    </source>
</evidence>
<evidence type="ECO:0000256" key="14">
    <source>
        <dbReference type="SAM" id="Phobius"/>
    </source>
</evidence>
<dbReference type="InterPro" id="IPR036138">
    <property type="entry name" value="PBP_dimer_sf"/>
</dbReference>
<dbReference type="EMBL" id="LGEM01000082">
    <property type="protein sequence ID" value="KUP96693.1"/>
    <property type="molecule type" value="Genomic_DNA"/>
</dbReference>
<dbReference type="Pfam" id="PF03717">
    <property type="entry name" value="PBP_dimer"/>
    <property type="match status" value="1"/>
</dbReference>
<dbReference type="GO" id="GO:0008658">
    <property type="term" value="F:penicillin binding"/>
    <property type="evidence" value="ECO:0007669"/>
    <property type="project" value="InterPro"/>
</dbReference>
<dbReference type="RefSeq" id="WP_068757737.1">
    <property type="nucleotide sequence ID" value="NZ_KQ950184.1"/>
</dbReference>
<dbReference type="AlphaFoldDB" id="A0A147KHB9"/>
<dbReference type="NCBIfam" id="TIGR03423">
    <property type="entry name" value="pbp2_mrdA"/>
    <property type="match status" value="1"/>
</dbReference>
<gene>
    <name evidence="17" type="ORF">AC529_10940</name>
</gene>
<keyword evidence="12 14" id="KW-0472">Membrane</keyword>
<dbReference type="InterPro" id="IPR012338">
    <property type="entry name" value="Beta-lactam/transpept-like"/>
</dbReference>
<keyword evidence="4" id="KW-1003">Cell membrane</keyword>
<comment type="similarity">
    <text evidence="3">Belongs to the transpeptidase family.</text>
</comment>
<evidence type="ECO:0000256" key="4">
    <source>
        <dbReference type="ARBA" id="ARBA00022475"/>
    </source>
</evidence>
<dbReference type="InterPro" id="IPR001460">
    <property type="entry name" value="PCN-bd_Tpept"/>
</dbReference>
<evidence type="ECO:0000256" key="3">
    <source>
        <dbReference type="ARBA" id="ARBA00007171"/>
    </source>
</evidence>
<evidence type="ECO:0000256" key="12">
    <source>
        <dbReference type="ARBA" id="ARBA00023136"/>
    </source>
</evidence>
<evidence type="ECO:0000256" key="13">
    <source>
        <dbReference type="ARBA" id="ARBA00023316"/>
    </source>
</evidence>
<feature type="domain" description="Penicillin-binding protein transpeptidase" evidence="15">
    <location>
        <begin position="297"/>
        <end position="670"/>
    </location>
</feature>
<keyword evidence="7 14" id="KW-0812">Transmembrane</keyword>
<dbReference type="OrthoDB" id="9766847at2"/>
<keyword evidence="6" id="KW-0645">Protease</keyword>
<dbReference type="PANTHER" id="PTHR30627">
    <property type="entry name" value="PEPTIDOGLYCAN D,D-TRANSPEPTIDASE"/>
    <property type="match status" value="1"/>
</dbReference>
<dbReference type="GO" id="GO:0005886">
    <property type="term" value="C:plasma membrane"/>
    <property type="evidence" value="ECO:0007669"/>
    <property type="project" value="UniProtKB-SubCell"/>
</dbReference>
<dbReference type="GO" id="GO:0071972">
    <property type="term" value="F:peptidoglycan L,D-transpeptidase activity"/>
    <property type="evidence" value="ECO:0007669"/>
    <property type="project" value="TreeGrafter"/>
</dbReference>